<dbReference type="EC" id="2.1.1.220" evidence="1"/>
<dbReference type="PANTHER" id="PTHR12133:SF1">
    <property type="entry name" value="TRNA (ADENINE(58)-N(1))-METHYLTRANSFERASE, MITOCHONDRIAL"/>
    <property type="match status" value="1"/>
</dbReference>
<dbReference type="PANTHER" id="PTHR12133">
    <property type="entry name" value="TRNA (ADENINE(58)-N(1))-METHYLTRANSFERASE"/>
    <property type="match status" value="1"/>
</dbReference>
<dbReference type="OrthoDB" id="5585464at2759"/>
<dbReference type="Gene3D" id="3.40.50.150">
    <property type="entry name" value="Vaccinia Virus protein VP39"/>
    <property type="match status" value="1"/>
</dbReference>
<dbReference type="AlphaFoldDB" id="W9YGW0"/>
<feature type="region of interest" description="Disordered" evidence="4">
    <location>
        <begin position="348"/>
        <end position="376"/>
    </location>
</feature>
<evidence type="ECO:0000256" key="2">
    <source>
        <dbReference type="ARBA" id="ARBA00015963"/>
    </source>
</evidence>
<dbReference type="GO" id="GO:0030488">
    <property type="term" value="P:tRNA methylation"/>
    <property type="evidence" value="ECO:0007669"/>
    <property type="project" value="InterPro"/>
</dbReference>
<dbReference type="GeneID" id="19160301"/>
<accession>W9YGW0</accession>
<dbReference type="Proteomes" id="UP000019484">
    <property type="component" value="Unassembled WGS sequence"/>
</dbReference>
<dbReference type="InterPro" id="IPR029063">
    <property type="entry name" value="SAM-dependent_MTases_sf"/>
</dbReference>
<proteinExistence type="predicted"/>
<sequence length="461" mass="51675">MSGVLQYLRRTFGFSKGRYTKDVLTQVAAKDLTRFAEGDRVLVDGLRLTAPLQRNTKSEFQHGALPHNDVIGNPTSPSYVRSAKGGLYKVEYPSLEQYVSLTPRLVTPVYSNYASTIVSQLDIHPIPFERDASSQRLEILEAGTGHGSLTLHVARAIAAANPPPPNIEMPQLRPVDPERAELADKRDIQNTLVEAWNQWKEKRRAVLHTVEKVVANRYHAEKIVRGFRQALYWPHIDFYAGDVKEWIEEQLKLRRTRDWNPLARTEDRFLDYVLLDMPGVHKQLQHVHPAMREGAKLVVFVPSVTQIGDCARVIEEGSLPLTMEKVLELGEGISSGRRWDVRMVMPRRPKSAPKSMVPSSNIDSELGTEKPPAAEVGDGDITLAQDSVDNTTIPLSDEQQDEPVMVCRPLVGERTFGGGFIALFRKTSPESAALAVEWRRGQTGMRPPSTHGSGPRRMIRC</sequence>
<feature type="region of interest" description="Disordered" evidence="4">
    <location>
        <begin position="442"/>
        <end position="461"/>
    </location>
</feature>
<dbReference type="GO" id="GO:0005739">
    <property type="term" value="C:mitochondrion"/>
    <property type="evidence" value="ECO:0007669"/>
    <property type="project" value="TreeGrafter"/>
</dbReference>
<evidence type="ECO:0000313" key="6">
    <source>
        <dbReference type="Proteomes" id="UP000019484"/>
    </source>
</evidence>
<reference evidence="5 6" key="1">
    <citation type="submission" date="2013-03" db="EMBL/GenBank/DDBJ databases">
        <title>The Genome Sequence of Capronia coronata CBS 617.96.</title>
        <authorList>
            <consortium name="The Broad Institute Genomics Platform"/>
            <person name="Cuomo C."/>
            <person name="de Hoog S."/>
            <person name="Gorbushina A."/>
            <person name="Walker B."/>
            <person name="Young S.K."/>
            <person name="Zeng Q."/>
            <person name="Gargeya S."/>
            <person name="Fitzgerald M."/>
            <person name="Haas B."/>
            <person name="Abouelleil A."/>
            <person name="Allen A.W."/>
            <person name="Alvarado L."/>
            <person name="Arachchi H.M."/>
            <person name="Berlin A.M."/>
            <person name="Chapman S.B."/>
            <person name="Gainer-Dewar J."/>
            <person name="Goldberg J."/>
            <person name="Griggs A."/>
            <person name="Gujja S."/>
            <person name="Hansen M."/>
            <person name="Howarth C."/>
            <person name="Imamovic A."/>
            <person name="Ireland A."/>
            <person name="Larimer J."/>
            <person name="McCowan C."/>
            <person name="Murphy C."/>
            <person name="Pearson M."/>
            <person name="Poon T.W."/>
            <person name="Priest M."/>
            <person name="Roberts A."/>
            <person name="Saif S."/>
            <person name="Shea T."/>
            <person name="Sisk P."/>
            <person name="Sykes S."/>
            <person name="Wortman J."/>
            <person name="Nusbaum C."/>
            <person name="Birren B."/>
        </authorList>
    </citation>
    <scope>NUCLEOTIDE SEQUENCE [LARGE SCALE GENOMIC DNA]</scope>
    <source>
        <strain evidence="5 6">CBS 617.96</strain>
    </source>
</reference>
<dbReference type="HOGENOM" id="CLU_029873_1_0_1"/>
<dbReference type="SUPFAM" id="SSF53335">
    <property type="entry name" value="S-adenosyl-L-methionine-dependent methyltransferases"/>
    <property type="match status" value="1"/>
</dbReference>
<name>W9YGW0_9EURO</name>
<keyword evidence="6" id="KW-1185">Reference proteome</keyword>
<evidence type="ECO:0000256" key="1">
    <source>
        <dbReference type="ARBA" id="ARBA00012796"/>
    </source>
</evidence>
<dbReference type="GO" id="GO:0031515">
    <property type="term" value="C:tRNA (m1A) methyltransferase complex"/>
    <property type="evidence" value="ECO:0007669"/>
    <property type="project" value="InterPro"/>
</dbReference>
<dbReference type="STRING" id="1182541.W9YGW0"/>
<organism evidence="5 6">
    <name type="scientific">Capronia coronata CBS 617.96</name>
    <dbReference type="NCBI Taxonomy" id="1182541"/>
    <lineage>
        <taxon>Eukaryota</taxon>
        <taxon>Fungi</taxon>
        <taxon>Dikarya</taxon>
        <taxon>Ascomycota</taxon>
        <taxon>Pezizomycotina</taxon>
        <taxon>Eurotiomycetes</taxon>
        <taxon>Chaetothyriomycetidae</taxon>
        <taxon>Chaetothyriales</taxon>
        <taxon>Herpotrichiellaceae</taxon>
        <taxon>Capronia</taxon>
    </lineage>
</organism>
<gene>
    <name evidence="5" type="ORF">A1O1_05426</name>
</gene>
<evidence type="ECO:0000256" key="3">
    <source>
        <dbReference type="ARBA" id="ARBA00033309"/>
    </source>
</evidence>
<dbReference type="InterPro" id="IPR014816">
    <property type="entry name" value="tRNA_MeTrfase_Gcd14"/>
</dbReference>
<dbReference type="RefSeq" id="XP_007724502.1">
    <property type="nucleotide sequence ID" value="XM_007726312.1"/>
</dbReference>
<comment type="caution">
    <text evidence="5">The sequence shown here is derived from an EMBL/GenBank/DDBJ whole genome shotgun (WGS) entry which is preliminary data.</text>
</comment>
<dbReference type="eggNOG" id="KOG2915">
    <property type="taxonomic scope" value="Eukaryota"/>
</dbReference>
<protein>
    <recommendedName>
        <fullName evidence="2">tRNA (adenine(58)-N(1))-methyltransferase catalytic subunit TRM61</fullName>
        <ecNumber evidence="1">2.1.1.220</ecNumber>
    </recommendedName>
    <alternativeName>
        <fullName evidence="3">tRNA(m1A58)-methyltransferase subunit TRM61</fullName>
    </alternativeName>
</protein>
<dbReference type="PROSITE" id="PS51620">
    <property type="entry name" value="SAM_TRM61"/>
    <property type="match status" value="1"/>
</dbReference>
<dbReference type="GO" id="GO:0160107">
    <property type="term" value="F:tRNA (adenine(58)-N1)-methyltransferase activity"/>
    <property type="evidence" value="ECO:0007669"/>
    <property type="project" value="UniProtKB-EC"/>
</dbReference>
<evidence type="ECO:0000256" key="4">
    <source>
        <dbReference type="SAM" id="MobiDB-lite"/>
    </source>
</evidence>
<evidence type="ECO:0000313" key="5">
    <source>
        <dbReference type="EMBL" id="EXJ88496.1"/>
    </source>
</evidence>
<dbReference type="EMBL" id="AMWN01000004">
    <property type="protein sequence ID" value="EXJ88496.1"/>
    <property type="molecule type" value="Genomic_DNA"/>
</dbReference>